<dbReference type="GO" id="GO:0016740">
    <property type="term" value="F:transferase activity"/>
    <property type="evidence" value="ECO:0007669"/>
    <property type="project" value="UniProtKB-KW"/>
</dbReference>
<feature type="domain" description="Type III secretion system flagellar brake protein YcgR PilZN" evidence="2">
    <location>
        <begin position="20"/>
        <end position="94"/>
    </location>
</feature>
<dbReference type="SUPFAM" id="SSF141371">
    <property type="entry name" value="PilZ domain-like"/>
    <property type="match status" value="1"/>
</dbReference>
<dbReference type="HOGENOM" id="CLU_086342_0_1_0"/>
<organism evidence="3 4">
    <name type="scientific">Marinitoga piezophila (strain DSM 14283 / JCM 11233 / KA3)</name>
    <dbReference type="NCBI Taxonomy" id="443254"/>
    <lineage>
        <taxon>Bacteria</taxon>
        <taxon>Thermotogati</taxon>
        <taxon>Thermotogota</taxon>
        <taxon>Thermotogae</taxon>
        <taxon>Petrotogales</taxon>
        <taxon>Petrotogaceae</taxon>
        <taxon>Marinitoga</taxon>
    </lineage>
</organism>
<gene>
    <name evidence="3" type="ordered locus">Marpi_1820</name>
</gene>
<protein>
    <submittedName>
        <fullName evidence="3">Putative glycosyltransferase</fullName>
    </submittedName>
</protein>
<dbReference type="EMBL" id="CP003257">
    <property type="protein sequence ID" value="AEX86201.1"/>
    <property type="molecule type" value="Genomic_DNA"/>
</dbReference>
<dbReference type="Gene3D" id="2.40.10.220">
    <property type="entry name" value="predicted glycosyltransferase like domains"/>
    <property type="match status" value="1"/>
</dbReference>
<dbReference type="GO" id="GO:0035438">
    <property type="term" value="F:cyclic-di-GMP binding"/>
    <property type="evidence" value="ECO:0007669"/>
    <property type="project" value="InterPro"/>
</dbReference>
<dbReference type="eggNOG" id="COG5581">
    <property type="taxonomic scope" value="Bacteria"/>
</dbReference>
<sequence>MTYNENVFIEKVNLRKLLYPGDLIDVEFPEQHIVANSRILDMSFQKRIAVILPPYHKNRKIETYSREKIIIRFYDFSASVVFKSHILKNSMEGIIIYLPRIAYRIQKRMFFRVSIIREGILLDEENNKKIRFETRDFSAGGMQIITKSTLEKDKRYILKNLTITDDLILEDIETMVVRSLGQNLYKENIYGMKFLNVNYKLEKKIVRFANLYSIKARHGAVGE</sequence>
<evidence type="ECO:0000259" key="1">
    <source>
        <dbReference type="Pfam" id="PF07238"/>
    </source>
</evidence>
<accession>H2J5Y2</accession>
<feature type="domain" description="PilZ" evidence="1">
    <location>
        <begin position="106"/>
        <end position="208"/>
    </location>
</feature>
<dbReference type="InterPro" id="IPR009926">
    <property type="entry name" value="T3SS_YcgR_PilZN"/>
</dbReference>
<reference evidence="4" key="2">
    <citation type="submission" date="2012-01" db="EMBL/GenBank/DDBJ databases">
        <title>Complete sequence of chromosome of Marinitoga piezophila KA3.</title>
        <authorList>
            <person name="Lucas S."/>
            <person name="Han J."/>
            <person name="Lapidus A."/>
            <person name="Cheng J.-F."/>
            <person name="Goodwin L."/>
            <person name="Pitluck S."/>
            <person name="Peters L."/>
            <person name="Mikhailova N."/>
            <person name="Teshima H."/>
            <person name="Detter J.C."/>
            <person name="Han C."/>
            <person name="Tapia R."/>
            <person name="Land M."/>
            <person name="Hauser L."/>
            <person name="Kyrpides N."/>
            <person name="Ivanova N."/>
            <person name="Pagani I."/>
            <person name="Jebbar M."/>
            <person name="Vannier P."/>
            <person name="Oger P."/>
            <person name="Cario A."/>
            <person name="Bartlett D."/>
            <person name="Noll K.M."/>
            <person name="Woyke T."/>
        </authorList>
    </citation>
    <scope>NUCLEOTIDE SEQUENCE [LARGE SCALE GENOMIC DNA]</scope>
    <source>
        <strain evidence="4">DSM 14283 / JCM 11233 / KA3</strain>
    </source>
</reference>
<dbReference type="Pfam" id="PF07238">
    <property type="entry name" value="PilZ"/>
    <property type="match status" value="1"/>
</dbReference>
<dbReference type="OrthoDB" id="37095at2"/>
<dbReference type="InterPro" id="IPR009875">
    <property type="entry name" value="PilZ_domain"/>
</dbReference>
<dbReference type="Pfam" id="PF12945">
    <property type="entry name" value="PilZNR"/>
    <property type="match status" value="1"/>
</dbReference>
<dbReference type="RefSeq" id="WP_014297272.1">
    <property type="nucleotide sequence ID" value="NC_016751.1"/>
</dbReference>
<reference evidence="3 4" key="1">
    <citation type="journal article" date="2012" name="J. Bacteriol.">
        <title>Complete Genome Sequence of the Thermophilic, Piezophilic, Heterotrophic Bacterium Marinitoga piezophila KA3.</title>
        <authorList>
            <person name="Lucas S."/>
            <person name="Han J."/>
            <person name="Lapidus A."/>
            <person name="Cheng J.F."/>
            <person name="Goodwin L.A."/>
            <person name="Pitluck S."/>
            <person name="Peters L."/>
            <person name="Mikhailova N."/>
            <person name="Teshima H."/>
            <person name="Detter J.C."/>
            <person name="Han C."/>
            <person name="Tapia R."/>
            <person name="Land M."/>
            <person name="Hauser L."/>
            <person name="Kyrpides N.C."/>
            <person name="Ivanova N."/>
            <person name="Pagani I."/>
            <person name="Vannier P."/>
            <person name="Oger P."/>
            <person name="Bartlett D.H."/>
            <person name="Noll K.M."/>
            <person name="Woyke T."/>
            <person name="Jebbar M."/>
        </authorList>
    </citation>
    <scope>NUCLEOTIDE SEQUENCE [LARGE SCALE GENOMIC DNA]</scope>
    <source>
        <strain evidence="4">DSM 14283 / JCM 11233 / KA3</strain>
    </source>
</reference>
<keyword evidence="3" id="KW-0808">Transferase</keyword>
<name>H2J5Y2_MARPK</name>
<proteinExistence type="predicted"/>
<evidence type="ECO:0000313" key="3">
    <source>
        <dbReference type="EMBL" id="AEX86201.1"/>
    </source>
</evidence>
<dbReference type="KEGG" id="mpz:Marpi_1820"/>
<dbReference type="Proteomes" id="UP000007161">
    <property type="component" value="Chromosome"/>
</dbReference>
<evidence type="ECO:0000259" key="2">
    <source>
        <dbReference type="Pfam" id="PF12945"/>
    </source>
</evidence>
<dbReference type="AlphaFoldDB" id="H2J5Y2"/>
<keyword evidence="4" id="KW-1185">Reference proteome</keyword>
<evidence type="ECO:0000313" key="4">
    <source>
        <dbReference type="Proteomes" id="UP000007161"/>
    </source>
</evidence>
<dbReference type="STRING" id="443254.Marpi_1820"/>